<sequence length="25" mass="3177">MWDGCDECGRRNLLIYNVFWWVRMI</sequence>
<dbReference type="EMBL" id="LR215729">
    <property type="protein sequence ID" value="CAE6907063.1"/>
    <property type="molecule type" value="Genomic_DNA"/>
</dbReference>
<evidence type="ECO:0000313" key="1">
    <source>
        <dbReference type="EMBL" id="CAE6907063.1"/>
    </source>
</evidence>
<organism evidence="1 2">
    <name type="scientific">Pseudomonas marincola</name>
    <dbReference type="NCBI Taxonomy" id="437900"/>
    <lineage>
        <taxon>Bacteria</taxon>
        <taxon>Pseudomonadati</taxon>
        <taxon>Pseudomonadota</taxon>
        <taxon>Gammaproteobacteria</taxon>
        <taxon>Pseudomonadales</taxon>
        <taxon>Pseudomonadaceae</taxon>
        <taxon>Pseudomonas</taxon>
    </lineage>
</organism>
<accession>A0A8S2BEB8</accession>
<evidence type="ECO:0000313" key="2">
    <source>
        <dbReference type="Proteomes" id="UP000325451"/>
    </source>
</evidence>
<dbReference type="KEGG" id="pmao:PMYSY11_1615"/>
<dbReference type="Proteomes" id="UP000325451">
    <property type="component" value="Chromosome"/>
</dbReference>
<dbReference type="AlphaFoldDB" id="A0A8S2BEB8"/>
<keyword evidence="2" id="KW-1185">Reference proteome</keyword>
<name>A0A8S2BEB8_9PSED</name>
<proteinExistence type="predicted"/>
<gene>
    <name evidence="1" type="ORF">PMYSY11_1615</name>
</gene>
<reference evidence="1" key="1">
    <citation type="submission" date="2021-02" db="EMBL/GenBank/DDBJ databases">
        <authorList>
            <consortium name="Genoscope - CEA"/>
            <person name="William W."/>
        </authorList>
    </citation>
    <scope>NUCLEOTIDE SEQUENCE</scope>
    <source>
        <strain evidence="1">YSy11</strain>
    </source>
</reference>
<protein>
    <submittedName>
        <fullName evidence="1">Uncharacterized protein</fullName>
    </submittedName>
</protein>